<dbReference type="AlphaFoldDB" id="T0KAD9"/>
<dbReference type="eggNOG" id="COG3509">
    <property type="taxonomic scope" value="Bacteria"/>
</dbReference>
<protein>
    <submittedName>
        <fullName evidence="1">Uncharacterized protein</fullName>
    </submittedName>
</protein>
<dbReference type="OrthoDB" id="332706at2"/>
<dbReference type="InterPro" id="IPR029058">
    <property type="entry name" value="AB_hydrolase_fold"/>
</dbReference>
<dbReference type="RefSeq" id="WP_021319375.1">
    <property type="nucleotide sequence ID" value="NZ_AUWY01000120.1"/>
</dbReference>
<sequence>MSQAQASNPDLEALAAILGPELAHFAPLIPQAMAQELLRDDRGFIARHQLGEALLARLRPEMRHWTTPDVLRTLDPQSPFARNRMQAVAGALAPVACRAFPGFCYYPYVPFGHVAEGRSEAPLIVAVHGSNRNPKDLRDAYATFAERLGCFVLAPLFPLDLTTRVPDEEYKQLIGDRVRYDRLLWAMVEELAAITTTRFSRILLFGFSGGAQFAQRLLHVDPGRLDGVALGAPTYVTLPDRDRAWWSGIGDFERLFGKPLDFEAMRSVPIQLLCGSADELDCDIYDAEEMGLDAAAYAGYGRNRQQRIAVLARAWARMGIPTEQVRIEGAGHAFLPLLEASKPFFERILLGAGVPWSLTAHAPPSFSFPGHSEPIRCLQDIGWRWIKNWNVRHKQTKYDIYKIDIGGE</sequence>
<proteinExistence type="predicted"/>
<gene>
    <name evidence="1" type="ORF">M529_18855</name>
</gene>
<evidence type="ECO:0000313" key="1">
    <source>
        <dbReference type="EMBL" id="EQB30413.1"/>
    </source>
</evidence>
<accession>T0KAD9</accession>
<dbReference type="Gene3D" id="3.40.50.1820">
    <property type="entry name" value="alpha/beta hydrolase"/>
    <property type="match status" value="1"/>
</dbReference>
<dbReference type="STRING" id="1346791.M529_18855"/>
<keyword evidence="2" id="KW-1185">Reference proteome</keyword>
<dbReference type="PATRIC" id="fig|1346791.3.peg.3639"/>
<dbReference type="Proteomes" id="UP000015523">
    <property type="component" value="Unassembled WGS sequence"/>
</dbReference>
<dbReference type="EMBL" id="AUWY01000120">
    <property type="protein sequence ID" value="EQB30413.1"/>
    <property type="molecule type" value="Genomic_DNA"/>
</dbReference>
<organism evidence="1 2">
    <name type="scientific">Sphingobium ummariense RL-3</name>
    <dbReference type="NCBI Taxonomy" id="1346791"/>
    <lineage>
        <taxon>Bacteria</taxon>
        <taxon>Pseudomonadati</taxon>
        <taxon>Pseudomonadota</taxon>
        <taxon>Alphaproteobacteria</taxon>
        <taxon>Sphingomonadales</taxon>
        <taxon>Sphingomonadaceae</taxon>
        <taxon>Sphingobium</taxon>
    </lineage>
</organism>
<name>T0KAD9_9SPHN</name>
<evidence type="ECO:0000313" key="2">
    <source>
        <dbReference type="Proteomes" id="UP000015523"/>
    </source>
</evidence>
<comment type="caution">
    <text evidence="1">The sequence shown here is derived from an EMBL/GenBank/DDBJ whole genome shotgun (WGS) entry which is preliminary data.</text>
</comment>
<dbReference type="SUPFAM" id="SSF53474">
    <property type="entry name" value="alpha/beta-Hydrolases"/>
    <property type="match status" value="1"/>
</dbReference>
<reference evidence="1 2" key="1">
    <citation type="journal article" date="2013" name="Genome Announc.">
        <title>Draft Genome Sequence of Sphingobium ummariense Strain RL-3, a Hexachlorocyclohexane-Degrading Bacterium.</title>
        <authorList>
            <person name="Kohli P."/>
            <person name="Dua A."/>
            <person name="Sangwan N."/>
            <person name="Oldach P."/>
            <person name="Khurana J.P."/>
            <person name="Lal R."/>
        </authorList>
    </citation>
    <scope>NUCLEOTIDE SEQUENCE [LARGE SCALE GENOMIC DNA]</scope>
    <source>
        <strain evidence="1 2">RL-3</strain>
    </source>
</reference>